<protein>
    <submittedName>
        <fullName evidence="2">Uncharacterized protein</fullName>
    </submittedName>
</protein>
<feature type="transmembrane region" description="Helical" evidence="1">
    <location>
        <begin position="21"/>
        <end position="40"/>
    </location>
</feature>
<sequence length="448" mass="50721">MRKLEFEAQGLIKLLRGSFSGNFKLLMIFPLVLVLIGGLYTGCRKSEGPGQEVVIDGEVAKARAWFLKEVVDKERKLLSLNKMPSGQDSLRKIFARMTRVEKKLKWQEAKSYARNDVKFVVVPLDNLAQPFNNKKYTAGRSVVFYADESGKMDMHVIEILGKEAAVYNLQELSRTAFENRYFKKSDGYERLTANILFYDRNYANNGSYQLTNGVWSGGNFFLSFKKAFTARDRIMASYSQGSSCGTCTKMFLVGFWYDKVTFEVVDYEILAEWDECSEENKEPEYGDGVTQTNSTDCMEECIKNIENLSGSSSTDNSTVSVTFQTISNIRKFKNIKWKIHRGFGWNIYSYEKGVVKLVDPATNKWVWESLEHERIALEGFAIGGTVTPQEGSATPSFTPGTPNVLYAGMHLKYSIKFTPLCGDCIGIEELIKPYVIPYEAGQIWSANP</sequence>
<evidence type="ECO:0000313" key="2">
    <source>
        <dbReference type="EMBL" id="MBC6490281.1"/>
    </source>
</evidence>
<accession>A0ABR7M6P0</accession>
<evidence type="ECO:0000256" key="1">
    <source>
        <dbReference type="SAM" id="Phobius"/>
    </source>
</evidence>
<evidence type="ECO:0000313" key="3">
    <source>
        <dbReference type="Proteomes" id="UP000765802"/>
    </source>
</evidence>
<keyword evidence="1" id="KW-1133">Transmembrane helix</keyword>
<dbReference type="RefSeq" id="WP_187255598.1">
    <property type="nucleotide sequence ID" value="NZ_JBHULF010000006.1"/>
</dbReference>
<comment type="caution">
    <text evidence="2">The sequence shown here is derived from an EMBL/GenBank/DDBJ whole genome shotgun (WGS) entry which is preliminary data.</text>
</comment>
<reference evidence="2 3" key="1">
    <citation type="submission" date="2016-07" db="EMBL/GenBank/DDBJ databases">
        <title>Genome analysis of Flavihumibacter stibioxidans YS-17.</title>
        <authorList>
            <person name="Shi K."/>
            <person name="Han Y."/>
            <person name="Wang G."/>
        </authorList>
    </citation>
    <scope>NUCLEOTIDE SEQUENCE [LARGE SCALE GENOMIC DNA]</scope>
    <source>
        <strain evidence="2 3">YS-17</strain>
    </source>
</reference>
<proteinExistence type="predicted"/>
<keyword evidence="1" id="KW-0812">Transmembrane</keyword>
<gene>
    <name evidence="2" type="ORF">BC349_04855</name>
</gene>
<dbReference type="Proteomes" id="UP000765802">
    <property type="component" value="Unassembled WGS sequence"/>
</dbReference>
<organism evidence="2 3">
    <name type="scientific">Flavihumibacter stibioxidans</name>
    <dbReference type="NCBI Taxonomy" id="1834163"/>
    <lineage>
        <taxon>Bacteria</taxon>
        <taxon>Pseudomonadati</taxon>
        <taxon>Bacteroidota</taxon>
        <taxon>Chitinophagia</taxon>
        <taxon>Chitinophagales</taxon>
        <taxon>Chitinophagaceae</taxon>
        <taxon>Flavihumibacter</taxon>
    </lineage>
</organism>
<dbReference type="EMBL" id="MBUA01000001">
    <property type="protein sequence ID" value="MBC6490281.1"/>
    <property type="molecule type" value="Genomic_DNA"/>
</dbReference>
<name>A0ABR7M6P0_9BACT</name>
<keyword evidence="3" id="KW-1185">Reference proteome</keyword>
<keyword evidence="1" id="KW-0472">Membrane</keyword>